<dbReference type="RefSeq" id="WP_207615643.1">
    <property type="nucleotide sequence ID" value="NZ_JAFNLL010000014.1"/>
</dbReference>
<dbReference type="PANTHER" id="PTHR33498:SF1">
    <property type="entry name" value="TRANSPOSASE FOR INSERTION SEQUENCE ELEMENT IS1557"/>
    <property type="match status" value="1"/>
</dbReference>
<reference evidence="1" key="1">
    <citation type="submission" date="2021-03" db="EMBL/GenBank/DDBJ databases">
        <title>A new species, PO-11, isolated from a karst cave deposit.</title>
        <authorList>
            <person name="Zhaoxiaoyong W."/>
        </authorList>
    </citation>
    <scope>NUCLEOTIDE SEQUENCE</scope>
    <source>
        <strain evidence="1">PO-11</strain>
    </source>
</reference>
<dbReference type="EMBL" id="JAFNLL010000014">
    <property type="protein sequence ID" value="MBO1267837.1"/>
    <property type="molecule type" value="Genomic_DNA"/>
</dbReference>
<dbReference type="Proteomes" id="UP000664164">
    <property type="component" value="Unassembled WGS sequence"/>
</dbReference>
<evidence type="ECO:0000313" key="1">
    <source>
        <dbReference type="EMBL" id="MBO1267837.1"/>
    </source>
</evidence>
<dbReference type="PANTHER" id="PTHR33498">
    <property type="entry name" value="TRANSPOSASE FOR INSERTION SEQUENCE ELEMENT IS1557"/>
    <property type="match status" value="1"/>
</dbReference>
<accession>A0A939KIN7</accession>
<dbReference type="InterPro" id="IPR047951">
    <property type="entry name" value="Transpos_ISL3"/>
</dbReference>
<organism evidence="1 2">
    <name type="scientific">Arthrobacter cavernae</name>
    <dbReference type="NCBI Taxonomy" id="2817681"/>
    <lineage>
        <taxon>Bacteria</taxon>
        <taxon>Bacillati</taxon>
        <taxon>Actinomycetota</taxon>
        <taxon>Actinomycetes</taxon>
        <taxon>Micrococcales</taxon>
        <taxon>Micrococcaceae</taxon>
        <taxon>Arthrobacter</taxon>
    </lineage>
</organism>
<proteinExistence type="predicted"/>
<evidence type="ECO:0000313" key="2">
    <source>
        <dbReference type="Proteomes" id="UP000664164"/>
    </source>
</evidence>
<name>A0A939KIN7_9MICC</name>
<sequence length="88" mass="9226">MYAASPPCSPACAATGSGTGLDKACIDTLPSLHSFANGGDRDLDAVIAGLTLPYSSGLVEGHINRARMIKRQMLGRAGFHLLRQRVLS</sequence>
<keyword evidence="2" id="KW-1185">Reference proteome</keyword>
<dbReference type="AlphaFoldDB" id="A0A939KIN7"/>
<comment type="caution">
    <text evidence="1">The sequence shown here is derived from an EMBL/GenBank/DDBJ whole genome shotgun (WGS) entry which is preliminary data.</text>
</comment>
<protein>
    <submittedName>
        <fullName evidence="1">Transposase</fullName>
    </submittedName>
</protein>
<gene>
    <name evidence="1" type="ORF">J1902_07585</name>
</gene>